<evidence type="ECO:0000256" key="2">
    <source>
        <dbReference type="ARBA" id="ARBA00022723"/>
    </source>
</evidence>
<dbReference type="PANTHER" id="PTHR10869:SF236">
    <property type="entry name" value="PROLYL 4-HYDROXYLASE ALPHA SUBUNIT DOMAIN-CONTAINING PROTEIN"/>
    <property type="match status" value="1"/>
</dbReference>
<dbReference type="InterPro" id="IPR044862">
    <property type="entry name" value="Pro_4_hyd_alph_FE2OG_OXY"/>
</dbReference>
<gene>
    <name evidence="8" type="ORF">E4U60_001587</name>
</gene>
<reference evidence="8 9" key="1">
    <citation type="journal article" date="2020" name="bioRxiv">
        <title>Whole genome comparisons of ergot fungi reveals the divergence and evolution of species within the genus Claviceps are the result of varying mechanisms driving genome evolution and host range expansion.</title>
        <authorList>
            <person name="Wyka S.A."/>
            <person name="Mondo S.J."/>
            <person name="Liu M."/>
            <person name="Dettman J."/>
            <person name="Nalam V."/>
            <person name="Broders K.D."/>
        </authorList>
    </citation>
    <scope>NUCLEOTIDE SEQUENCE [LARGE SCALE GENOMIC DNA]</scope>
    <source>
        <strain evidence="8 9">CCC 1485</strain>
    </source>
</reference>
<evidence type="ECO:0000313" key="8">
    <source>
        <dbReference type="EMBL" id="KAG5937983.1"/>
    </source>
</evidence>
<evidence type="ECO:0000256" key="3">
    <source>
        <dbReference type="ARBA" id="ARBA00022964"/>
    </source>
</evidence>
<keyword evidence="2" id="KW-0479">Metal-binding</keyword>
<keyword evidence="3" id="KW-0223">Dioxygenase</keyword>
<evidence type="ECO:0000256" key="6">
    <source>
        <dbReference type="SAM" id="MobiDB-lite"/>
    </source>
</evidence>
<dbReference type="PANTHER" id="PTHR10869">
    <property type="entry name" value="PROLYL 4-HYDROXYLASE ALPHA SUBUNIT"/>
    <property type="match status" value="1"/>
</dbReference>
<feature type="region of interest" description="Disordered" evidence="6">
    <location>
        <begin position="1"/>
        <end position="27"/>
    </location>
</feature>
<name>A0A9P7MCQ6_9HYPO</name>
<evidence type="ECO:0000259" key="7">
    <source>
        <dbReference type="SMART" id="SM00702"/>
    </source>
</evidence>
<dbReference type="Gene3D" id="2.60.120.620">
    <property type="entry name" value="q2cbj1_9rhob like domain"/>
    <property type="match status" value="1"/>
</dbReference>
<dbReference type="GO" id="GO:0031418">
    <property type="term" value="F:L-ascorbic acid binding"/>
    <property type="evidence" value="ECO:0007669"/>
    <property type="project" value="InterPro"/>
</dbReference>
<evidence type="ECO:0000256" key="5">
    <source>
        <dbReference type="ARBA" id="ARBA00023004"/>
    </source>
</evidence>
<keyword evidence="5" id="KW-0408">Iron</keyword>
<dbReference type="InterPro" id="IPR045054">
    <property type="entry name" value="P4HA-like"/>
</dbReference>
<evidence type="ECO:0000256" key="4">
    <source>
        <dbReference type="ARBA" id="ARBA00023002"/>
    </source>
</evidence>
<dbReference type="GO" id="GO:0005506">
    <property type="term" value="F:iron ion binding"/>
    <property type="evidence" value="ECO:0007669"/>
    <property type="project" value="InterPro"/>
</dbReference>
<feature type="domain" description="Prolyl 4-hydroxylase alpha subunit" evidence="7">
    <location>
        <begin position="46"/>
        <end position="237"/>
    </location>
</feature>
<organism evidence="8 9">
    <name type="scientific">Claviceps pazoutovae</name>
    <dbReference type="NCBI Taxonomy" id="1649127"/>
    <lineage>
        <taxon>Eukaryota</taxon>
        <taxon>Fungi</taxon>
        <taxon>Dikarya</taxon>
        <taxon>Ascomycota</taxon>
        <taxon>Pezizomycotina</taxon>
        <taxon>Sordariomycetes</taxon>
        <taxon>Hypocreomycetidae</taxon>
        <taxon>Hypocreales</taxon>
        <taxon>Clavicipitaceae</taxon>
        <taxon>Claviceps</taxon>
    </lineage>
</organism>
<dbReference type="Pfam" id="PF13640">
    <property type="entry name" value="2OG-FeII_Oxy_3"/>
    <property type="match status" value="1"/>
</dbReference>
<evidence type="ECO:0000313" key="9">
    <source>
        <dbReference type="Proteomes" id="UP000706124"/>
    </source>
</evidence>
<dbReference type="InterPro" id="IPR006620">
    <property type="entry name" value="Pro_4_hyd_alph"/>
</dbReference>
<comment type="caution">
    <text evidence="8">The sequence shown here is derived from an EMBL/GenBank/DDBJ whole genome shotgun (WGS) entry which is preliminary data.</text>
</comment>
<accession>A0A9P7MCQ6</accession>
<comment type="cofactor">
    <cofactor evidence="1">
        <name>L-ascorbate</name>
        <dbReference type="ChEBI" id="CHEBI:38290"/>
    </cofactor>
</comment>
<proteinExistence type="predicted"/>
<dbReference type="EMBL" id="SRPO01000166">
    <property type="protein sequence ID" value="KAG5937983.1"/>
    <property type="molecule type" value="Genomic_DNA"/>
</dbReference>
<dbReference type="Proteomes" id="UP000706124">
    <property type="component" value="Unassembled WGS sequence"/>
</dbReference>
<dbReference type="SMART" id="SM00702">
    <property type="entry name" value="P4Hc"/>
    <property type="match status" value="1"/>
</dbReference>
<dbReference type="OrthoDB" id="69177at2759"/>
<protein>
    <recommendedName>
        <fullName evidence="7">Prolyl 4-hydroxylase alpha subunit domain-containing protein</fullName>
    </recommendedName>
</protein>
<dbReference type="GO" id="GO:0004656">
    <property type="term" value="F:procollagen-proline 4-dioxygenase activity"/>
    <property type="evidence" value="ECO:0007669"/>
    <property type="project" value="TreeGrafter"/>
</dbReference>
<feature type="compositionally biased region" description="Pro residues" evidence="6">
    <location>
        <begin position="12"/>
        <end position="25"/>
    </location>
</feature>
<dbReference type="GO" id="GO:0005783">
    <property type="term" value="C:endoplasmic reticulum"/>
    <property type="evidence" value="ECO:0007669"/>
    <property type="project" value="TreeGrafter"/>
</dbReference>
<keyword evidence="9" id="KW-1185">Reference proteome</keyword>
<keyword evidence="4" id="KW-0560">Oxidoreductase</keyword>
<dbReference type="AlphaFoldDB" id="A0A9P7MCQ6"/>
<evidence type="ECO:0000256" key="1">
    <source>
        <dbReference type="ARBA" id="ARBA00001961"/>
    </source>
</evidence>
<sequence>MPKNKPQKPQKGLPPPATPPAPPNWPQFKPRLPVVPLLPQPHPLTPKIATIPLFFPKSLCRDYVTFLRTLPLQTTPGKPKRGEAVRVNDRFQIEDPTFAARLWETTGLKEAILGDNGDGYTLWGGVPVGLNPNIRVYRYSKGQYFDCHYDDSNNLTLATEPPTPVRTTWTLLLYLTSSTEGCIGGETVFYPRDRPLQEEAIAVSLETGTLLLHKHGEDCLLVNNAPTRLRGILGIFSVVAADLLFFSGSHSMRDGK</sequence>